<comment type="caution">
    <text evidence="1">The sequence shown here is derived from an EMBL/GenBank/DDBJ whole genome shotgun (WGS) entry which is preliminary data.</text>
</comment>
<name>A0A252A358_9PROT</name>
<evidence type="ECO:0000313" key="1">
    <source>
        <dbReference type="EMBL" id="OUI82966.1"/>
    </source>
</evidence>
<evidence type="ECO:0000313" key="2">
    <source>
        <dbReference type="Proteomes" id="UP000194639"/>
    </source>
</evidence>
<proteinExistence type="predicted"/>
<organism evidence="1 2">
    <name type="scientific">Acetobacter orientalis</name>
    <dbReference type="NCBI Taxonomy" id="146474"/>
    <lineage>
        <taxon>Bacteria</taxon>
        <taxon>Pseudomonadati</taxon>
        <taxon>Pseudomonadota</taxon>
        <taxon>Alphaproteobacteria</taxon>
        <taxon>Acetobacterales</taxon>
        <taxon>Acetobacteraceae</taxon>
        <taxon>Acetobacter</taxon>
    </lineage>
</organism>
<protein>
    <recommendedName>
        <fullName evidence="3">Helix-turn-helix domain-containing protein</fullName>
    </recommendedName>
</protein>
<dbReference type="Proteomes" id="UP000194639">
    <property type="component" value="Unassembled WGS sequence"/>
</dbReference>
<dbReference type="AlphaFoldDB" id="A0A252A358"/>
<reference evidence="1 2" key="1">
    <citation type="submission" date="2014-06" db="EMBL/GenBank/DDBJ databases">
        <authorList>
            <person name="Ju J."/>
            <person name="Zhang J."/>
        </authorList>
    </citation>
    <scope>NUCLEOTIDE SEQUENCE [LARGE SCALE GENOMIC DNA]</scope>
    <source>
        <strain evidence="1">DmW_045</strain>
    </source>
</reference>
<sequence length="149" mass="16729">MKQFPPRAEQGEKPGVVFRFPRAHVLTRQQAAPYLGISEKRLRLLDFVGLGPPSVQPDKKGRHYRKEDLDQYCATLFAKAGLSAQELQRHRTQRNAVTYTGTDRFMELATRQELAQGCAYVGGRIAIGLGLLAIVLSHTPLSQVLFHMQ</sequence>
<gene>
    <name evidence="1" type="ORF">HK12_03290</name>
</gene>
<dbReference type="EMBL" id="JOMO01000017">
    <property type="protein sequence ID" value="OUI82966.1"/>
    <property type="molecule type" value="Genomic_DNA"/>
</dbReference>
<dbReference type="RefSeq" id="WP_086552142.1">
    <property type="nucleotide sequence ID" value="NZ_JOMO01000017.1"/>
</dbReference>
<evidence type="ECO:0008006" key="3">
    <source>
        <dbReference type="Google" id="ProtNLM"/>
    </source>
</evidence>
<accession>A0A252A358</accession>